<organism evidence="5 6">
    <name type="scientific">Nonomuraea deserti</name>
    <dbReference type="NCBI Taxonomy" id="1848322"/>
    <lineage>
        <taxon>Bacteria</taxon>
        <taxon>Bacillati</taxon>
        <taxon>Actinomycetota</taxon>
        <taxon>Actinomycetes</taxon>
        <taxon>Streptosporangiales</taxon>
        <taxon>Streptosporangiaceae</taxon>
        <taxon>Nonomuraea</taxon>
    </lineage>
</organism>
<gene>
    <name evidence="5" type="ORF">E1292_43320</name>
</gene>
<evidence type="ECO:0000256" key="2">
    <source>
        <dbReference type="ARBA" id="ARBA00022450"/>
    </source>
</evidence>
<dbReference type="AlphaFoldDB" id="A0A4R4UQI0"/>
<dbReference type="GO" id="GO:0003824">
    <property type="term" value="F:catalytic activity"/>
    <property type="evidence" value="ECO:0007669"/>
    <property type="project" value="InterPro"/>
</dbReference>
<dbReference type="PANTHER" id="PTHR45527:SF1">
    <property type="entry name" value="FATTY ACID SYNTHASE"/>
    <property type="match status" value="1"/>
</dbReference>
<accession>A0A4R4UQI0</accession>
<dbReference type="SMART" id="SM00823">
    <property type="entry name" value="PKS_PP"/>
    <property type="match status" value="1"/>
</dbReference>
<protein>
    <recommendedName>
        <fullName evidence="4">Carrier domain-containing protein</fullName>
    </recommendedName>
</protein>
<comment type="cofactor">
    <cofactor evidence="1">
        <name>pantetheine 4'-phosphate</name>
        <dbReference type="ChEBI" id="CHEBI:47942"/>
    </cofactor>
</comment>
<dbReference type="PROSITE" id="PS50075">
    <property type="entry name" value="CARRIER"/>
    <property type="match status" value="1"/>
</dbReference>
<evidence type="ECO:0000313" key="5">
    <source>
        <dbReference type="EMBL" id="TDC90753.1"/>
    </source>
</evidence>
<keyword evidence="3" id="KW-0597">Phosphoprotein</keyword>
<evidence type="ECO:0000313" key="6">
    <source>
        <dbReference type="Proteomes" id="UP000295258"/>
    </source>
</evidence>
<dbReference type="Gene3D" id="1.10.1200.10">
    <property type="entry name" value="ACP-like"/>
    <property type="match status" value="1"/>
</dbReference>
<sequence length="503" mass="54056">MVLASQAQHGMWITEVLHGTGTAYHMPFALWFDGPLDREAMLRACEAVVDRHPVLRCAFEQRDGELHVVPAAGRPPVAFATAPDPGHLLRTEIARPFDLGRGPLARFTLVEVTRERHVLLFVGHHLVFDGMSKDLLTRDLAAAYAGEALPPLPMPYGARLAIPPEASAYWRARWRDASEVVIGGTARTVGTAGRAEEVLLDLTGEMAAAQAAGVTRFEAFLAAVHGLLFSYGNAEVAVAIAMSTRDAGTRDHIGLFATELPVYSTPKPDTTFRELAHALRAEVHELNRFRDVPAARAAGGVRPRPALAPVSISFRRRAANVVFPGLRTSAEWKMSNRTVRNVLHLQAVDGDDGLRLTLHYSPDLVSTQDVEAAGHDLRAVLAAARADPDVPLTGLAPTRALPVATPPPVAAGSGGPPAPAPVREAGAVDGELVEQVRLIWMEVLRIDDVAPDEDLYDLGGHSLTITQISARIRKRLGVEVPFDVFLDDPTVTGVAAAVSELRA</sequence>
<dbReference type="GO" id="GO:0005737">
    <property type="term" value="C:cytoplasm"/>
    <property type="evidence" value="ECO:0007669"/>
    <property type="project" value="TreeGrafter"/>
</dbReference>
<dbReference type="Pfam" id="PF00668">
    <property type="entry name" value="Condensation"/>
    <property type="match status" value="1"/>
</dbReference>
<evidence type="ECO:0000259" key="4">
    <source>
        <dbReference type="PROSITE" id="PS50075"/>
    </source>
</evidence>
<dbReference type="GO" id="GO:0031177">
    <property type="term" value="F:phosphopantetheine binding"/>
    <property type="evidence" value="ECO:0007669"/>
    <property type="project" value="InterPro"/>
</dbReference>
<reference evidence="5 6" key="1">
    <citation type="submission" date="2019-03" db="EMBL/GenBank/DDBJ databases">
        <title>Draft genome sequences of novel Actinobacteria.</title>
        <authorList>
            <person name="Sahin N."/>
            <person name="Ay H."/>
            <person name="Saygin H."/>
        </authorList>
    </citation>
    <scope>NUCLEOTIDE SEQUENCE [LARGE SCALE GENOMIC DNA]</scope>
    <source>
        <strain evidence="5 6">KC310</strain>
    </source>
</reference>
<dbReference type="GO" id="GO:0043041">
    <property type="term" value="P:amino acid activation for nonribosomal peptide biosynthetic process"/>
    <property type="evidence" value="ECO:0007669"/>
    <property type="project" value="TreeGrafter"/>
</dbReference>
<keyword evidence="6" id="KW-1185">Reference proteome</keyword>
<comment type="caution">
    <text evidence="5">The sequence shown here is derived from an EMBL/GenBank/DDBJ whole genome shotgun (WGS) entry which is preliminary data.</text>
</comment>
<dbReference type="InterPro" id="IPR009081">
    <property type="entry name" value="PP-bd_ACP"/>
</dbReference>
<dbReference type="PROSITE" id="PS00012">
    <property type="entry name" value="PHOSPHOPANTETHEINE"/>
    <property type="match status" value="1"/>
</dbReference>
<dbReference type="PANTHER" id="PTHR45527">
    <property type="entry name" value="NONRIBOSOMAL PEPTIDE SYNTHETASE"/>
    <property type="match status" value="1"/>
</dbReference>
<dbReference type="SUPFAM" id="SSF52777">
    <property type="entry name" value="CoA-dependent acyltransferases"/>
    <property type="match status" value="2"/>
</dbReference>
<dbReference type="Proteomes" id="UP000295258">
    <property type="component" value="Unassembled WGS sequence"/>
</dbReference>
<name>A0A4R4UQI0_9ACTN</name>
<proteinExistence type="predicted"/>
<dbReference type="InterPro" id="IPR036736">
    <property type="entry name" value="ACP-like_sf"/>
</dbReference>
<dbReference type="Pfam" id="PF00550">
    <property type="entry name" value="PP-binding"/>
    <property type="match status" value="1"/>
</dbReference>
<evidence type="ECO:0000256" key="1">
    <source>
        <dbReference type="ARBA" id="ARBA00001957"/>
    </source>
</evidence>
<dbReference type="Gene3D" id="3.30.559.10">
    <property type="entry name" value="Chloramphenicol acetyltransferase-like domain"/>
    <property type="match status" value="1"/>
</dbReference>
<evidence type="ECO:0000256" key="3">
    <source>
        <dbReference type="ARBA" id="ARBA00022553"/>
    </source>
</evidence>
<dbReference type="EMBL" id="SMKO01000215">
    <property type="protein sequence ID" value="TDC90753.1"/>
    <property type="molecule type" value="Genomic_DNA"/>
</dbReference>
<dbReference type="GO" id="GO:0044550">
    <property type="term" value="P:secondary metabolite biosynthetic process"/>
    <property type="evidence" value="ECO:0007669"/>
    <property type="project" value="TreeGrafter"/>
</dbReference>
<feature type="domain" description="Carrier" evidence="4">
    <location>
        <begin position="427"/>
        <end position="502"/>
    </location>
</feature>
<dbReference type="GO" id="GO:0008610">
    <property type="term" value="P:lipid biosynthetic process"/>
    <property type="evidence" value="ECO:0007669"/>
    <property type="project" value="UniProtKB-ARBA"/>
</dbReference>
<dbReference type="InterPro" id="IPR006162">
    <property type="entry name" value="Ppantetheine_attach_site"/>
</dbReference>
<dbReference type="SUPFAM" id="SSF47336">
    <property type="entry name" value="ACP-like"/>
    <property type="match status" value="1"/>
</dbReference>
<dbReference type="InterPro" id="IPR001242">
    <property type="entry name" value="Condensation_dom"/>
</dbReference>
<dbReference type="Gene3D" id="3.30.559.30">
    <property type="entry name" value="Nonribosomal peptide synthetase, condensation domain"/>
    <property type="match status" value="1"/>
</dbReference>
<dbReference type="InterPro" id="IPR020806">
    <property type="entry name" value="PKS_PP-bd"/>
</dbReference>
<dbReference type="InterPro" id="IPR023213">
    <property type="entry name" value="CAT-like_dom_sf"/>
</dbReference>
<dbReference type="RefSeq" id="WP_132605379.1">
    <property type="nucleotide sequence ID" value="NZ_SMKO01000215.1"/>
</dbReference>
<keyword evidence="2" id="KW-0596">Phosphopantetheine</keyword>